<dbReference type="SUPFAM" id="SSF55909">
    <property type="entry name" value="Pentein"/>
    <property type="match status" value="1"/>
</dbReference>
<evidence type="ECO:0008006" key="4">
    <source>
        <dbReference type="Google" id="ProtNLM"/>
    </source>
</evidence>
<dbReference type="GO" id="GO:0009446">
    <property type="term" value="P:putrescine biosynthetic process"/>
    <property type="evidence" value="ECO:0007669"/>
    <property type="project" value="InterPro"/>
</dbReference>
<dbReference type="GO" id="GO:0004668">
    <property type="term" value="F:protein-arginine deiminase activity"/>
    <property type="evidence" value="ECO:0007669"/>
    <property type="project" value="InterPro"/>
</dbReference>
<evidence type="ECO:0000313" key="3">
    <source>
        <dbReference type="EMBL" id="CAE4628614.1"/>
    </source>
</evidence>
<dbReference type="GO" id="GO:0047632">
    <property type="term" value="F:agmatine deiminase activity"/>
    <property type="evidence" value="ECO:0007669"/>
    <property type="project" value="TreeGrafter"/>
</dbReference>
<proteinExistence type="predicted"/>
<dbReference type="Pfam" id="PF04371">
    <property type="entry name" value="PAD_porph"/>
    <property type="match status" value="1"/>
</dbReference>
<name>A0A7S4VSM0_9DINO</name>
<dbReference type="InterPro" id="IPR007466">
    <property type="entry name" value="Peptidyl-Arg-deiminase_porph"/>
</dbReference>
<organism evidence="3">
    <name type="scientific">Alexandrium monilatum</name>
    <dbReference type="NCBI Taxonomy" id="311494"/>
    <lineage>
        <taxon>Eukaryota</taxon>
        <taxon>Sar</taxon>
        <taxon>Alveolata</taxon>
        <taxon>Dinophyceae</taxon>
        <taxon>Gonyaulacales</taxon>
        <taxon>Pyrocystaceae</taxon>
        <taxon>Alexandrium</taxon>
    </lineage>
</organism>
<gene>
    <name evidence="3" type="ORF">AMON00008_LOCUS42198</name>
</gene>
<protein>
    <recommendedName>
        <fullName evidence="4">Agmatine deiminase</fullName>
    </recommendedName>
</protein>
<reference evidence="3" key="1">
    <citation type="submission" date="2021-01" db="EMBL/GenBank/DDBJ databases">
        <authorList>
            <person name="Corre E."/>
            <person name="Pelletier E."/>
            <person name="Niang G."/>
            <person name="Scheremetjew M."/>
            <person name="Finn R."/>
            <person name="Kale V."/>
            <person name="Holt S."/>
            <person name="Cochrane G."/>
            <person name="Meng A."/>
            <person name="Brown T."/>
            <person name="Cohen L."/>
        </authorList>
    </citation>
    <scope>NUCLEOTIDE SEQUENCE</scope>
    <source>
        <strain evidence="3">CCMP3105</strain>
    </source>
</reference>
<keyword evidence="1" id="KW-0378">Hydrolase</keyword>
<accession>A0A7S4VSM0</accession>
<sequence>MEPLPPQLAVGLRPSFQARPQAAVAPALVERSWGSCRGEALAAWAACHLGAKWAGQQRRQRRRPHRRRHGAAGGRCKVRQAVGKGSGAAVGQFEQHGEVAPRCPADWEPHSGLLVGWPCEASAGRAVRQAGFEYFTGQQYDELAGFVAAAAAREPVTVVVAPEDAADCRRRLAGVEAAAGVDFLELGHVNWWIRDTGPTLVVQDTAVGSVDGKPLDGAGRSERVAVCWDFHGYGLPQRSEGRKFFYGFYCAETIGWRAGSELDEELGRSLARHMGAVHQKPPPGLAFEGGAVVCDGEGTGVVVEEILPRTGAGDRRQLEVLLRSALGLRKILWLPYGLSPAAEGGNCHADMVAAFCGPARLLLLAPHSSGDTDSERLQANFEALRGAVDARGRPLEIVPVPRVEVGWFERGVQRYNLATRRWYAQSLECSYTNLVFARGAVLVPQFGDDRCDQRALDLVGEACARGLRSRDGSHLEAVPVPFREVARLGGGLRCCSLPMPVVQG</sequence>
<dbReference type="PANTHER" id="PTHR31377:SF0">
    <property type="entry name" value="AGMATINE DEIMINASE-RELATED"/>
    <property type="match status" value="1"/>
</dbReference>
<feature type="region of interest" description="Disordered" evidence="2">
    <location>
        <begin position="55"/>
        <end position="74"/>
    </location>
</feature>
<dbReference type="AlphaFoldDB" id="A0A7S4VSM0"/>
<feature type="compositionally biased region" description="Basic residues" evidence="2">
    <location>
        <begin position="58"/>
        <end position="70"/>
    </location>
</feature>
<evidence type="ECO:0000256" key="2">
    <source>
        <dbReference type="SAM" id="MobiDB-lite"/>
    </source>
</evidence>
<dbReference type="EMBL" id="HBNR01059963">
    <property type="protein sequence ID" value="CAE4628614.1"/>
    <property type="molecule type" value="Transcribed_RNA"/>
</dbReference>
<dbReference type="PANTHER" id="PTHR31377">
    <property type="entry name" value="AGMATINE DEIMINASE-RELATED"/>
    <property type="match status" value="1"/>
</dbReference>
<evidence type="ECO:0000256" key="1">
    <source>
        <dbReference type="ARBA" id="ARBA00022801"/>
    </source>
</evidence>
<dbReference type="Gene3D" id="3.75.10.10">
    <property type="entry name" value="L-arginine/glycine Amidinotransferase, Chain A"/>
    <property type="match status" value="1"/>
</dbReference>